<name>A0A0G4NXZ2_PENC3</name>
<organism evidence="1 2">
    <name type="scientific">Penicillium camemberti (strain FM 013)</name>
    <dbReference type="NCBI Taxonomy" id="1429867"/>
    <lineage>
        <taxon>Eukaryota</taxon>
        <taxon>Fungi</taxon>
        <taxon>Dikarya</taxon>
        <taxon>Ascomycota</taxon>
        <taxon>Pezizomycotina</taxon>
        <taxon>Eurotiomycetes</taxon>
        <taxon>Eurotiomycetidae</taxon>
        <taxon>Eurotiales</taxon>
        <taxon>Aspergillaceae</taxon>
        <taxon>Penicillium</taxon>
    </lineage>
</organism>
<accession>A0A0G4NXZ2</accession>
<dbReference type="Proteomes" id="UP000053732">
    <property type="component" value="Unassembled WGS sequence"/>
</dbReference>
<sequence>MDEATVNLQADHHVELIMRDAVLFSREAHLHVALRANLNTINVTQNELRLLLALSNQQRRYLNSNVEQMGDHLEELGTHRPQLRTDYDHTRAQRADIAEFIHELLGL</sequence>
<keyword evidence="2" id="KW-1185">Reference proteome</keyword>
<protein>
    <submittedName>
        <fullName evidence="1">Str. FM013</fullName>
    </submittedName>
</protein>
<evidence type="ECO:0000313" key="1">
    <source>
        <dbReference type="EMBL" id="CRL18962.1"/>
    </source>
</evidence>
<reference evidence="1 2" key="1">
    <citation type="journal article" date="2014" name="Nat. Commun.">
        <title>Multiple recent horizontal transfers of a large genomic region in cheese making fungi.</title>
        <authorList>
            <person name="Cheeseman K."/>
            <person name="Ropars J."/>
            <person name="Renault P."/>
            <person name="Dupont J."/>
            <person name="Gouzy J."/>
            <person name="Branca A."/>
            <person name="Abraham A.L."/>
            <person name="Ceppi M."/>
            <person name="Conseiller E."/>
            <person name="Debuchy R."/>
            <person name="Malagnac F."/>
            <person name="Goarin A."/>
            <person name="Silar P."/>
            <person name="Lacoste S."/>
            <person name="Sallet E."/>
            <person name="Bensimon A."/>
            <person name="Giraud T."/>
            <person name="Brygoo Y."/>
        </authorList>
    </citation>
    <scope>NUCLEOTIDE SEQUENCE [LARGE SCALE GENOMIC DNA]</scope>
    <source>
        <strain evidence="2">FM 013</strain>
    </source>
</reference>
<dbReference type="EMBL" id="HG793135">
    <property type="protein sequence ID" value="CRL18962.1"/>
    <property type="molecule type" value="Genomic_DNA"/>
</dbReference>
<proteinExistence type="predicted"/>
<gene>
    <name evidence="1" type="ORF">PCAMFM013_S002g000832</name>
</gene>
<dbReference type="AlphaFoldDB" id="A0A0G4NXZ2"/>
<evidence type="ECO:0000313" key="2">
    <source>
        <dbReference type="Proteomes" id="UP000053732"/>
    </source>
</evidence>